<sequence>MVLVADETMSYPVQIVKNVEVYIGKVKLLEDFYAIDMEKDPATPLLVGRGFLATTSVVIDCKKAKIAIGEGITRSIFRVKEINLGDEEVPYWTTLGKRGSYTLRPSTDGIVIDPLFMLRKTSWITICPKIRKWQELLN</sequence>
<keyword evidence="1" id="KW-0239">DNA-directed DNA polymerase</keyword>
<dbReference type="Gene3D" id="2.40.70.10">
    <property type="entry name" value="Acid Proteases"/>
    <property type="match status" value="1"/>
</dbReference>
<reference evidence="1" key="1">
    <citation type="journal article" date="2019" name="Sci. Rep.">
        <title>Draft genome of Tanacetum cinerariifolium, the natural source of mosquito coil.</title>
        <authorList>
            <person name="Yamashiro T."/>
            <person name="Shiraishi A."/>
            <person name="Satake H."/>
            <person name="Nakayama K."/>
        </authorList>
    </citation>
    <scope>NUCLEOTIDE SEQUENCE</scope>
</reference>
<dbReference type="PANTHER" id="PTHR33067">
    <property type="entry name" value="RNA-DIRECTED DNA POLYMERASE-RELATED"/>
    <property type="match status" value="1"/>
</dbReference>
<organism evidence="1">
    <name type="scientific">Tanacetum cinerariifolium</name>
    <name type="common">Dalmatian daisy</name>
    <name type="synonym">Chrysanthemum cinerariifolium</name>
    <dbReference type="NCBI Taxonomy" id="118510"/>
    <lineage>
        <taxon>Eukaryota</taxon>
        <taxon>Viridiplantae</taxon>
        <taxon>Streptophyta</taxon>
        <taxon>Embryophyta</taxon>
        <taxon>Tracheophyta</taxon>
        <taxon>Spermatophyta</taxon>
        <taxon>Magnoliopsida</taxon>
        <taxon>eudicotyledons</taxon>
        <taxon>Gunneridae</taxon>
        <taxon>Pentapetalae</taxon>
        <taxon>asterids</taxon>
        <taxon>campanulids</taxon>
        <taxon>Asterales</taxon>
        <taxon>Asteraceae</taxon>
        <taxon>Asteroideae</taxon>
        <taxon>Anthemideae</taxon>
        <taxon>Anthemidinae</taxon>
        <taxon>Tanacetum</taxon>
    </lineage>
</organism>
<name>A0A6L2KRN2_TANCI</name>
<dbReference type="GO" id="GO:0003887">
    <property type="term" value="F:DNA-directed DNA polymerase activity"/>
    <property type="evidence" value="ECO:0007669"/>
    <property type="project" value="UniProtKB-KW"/>
</dbReference>
<dbReference type="InterPro" id="IPR021109">
    <property type="entry name" value="Peptidase_aspartic_dom_sf"/>
</dbReference>
<accession>A0A6L2KRN2</accession>
<dbReference type="PANTHER" id="PTHR33067:SF9">
    <property type="entry name" value="RNA-DIRECTED DNA POLYMERASE"/>
    <property type="match status" value="1"/>
</dbReference>
<protein>
    <submittedName>
        <fullName evidence="1">DNA-directed DNA polymerase</fullName>
    </submittedName>
</protein>
<keyword evidence="1" id="KW-0808">Transferase</keyword>
<keyword evidence="1" id="KW-0548">Nucleotidyltransferase</keyword>
<dbReference type="EMBL" id="BKCJ010002969">
    <property type="protein sequence ID" value="GEU52128.1"/>
    <property type="molecule type" value="Genomic_DNA"/>
</dbReference>
<dbReference type="AlphaFoldDB" id="A0A6L2KRN2"/>
<gene>
    <name evidence="1" type="ORF">Tci_024106</name>
</gene>
<proteinExistence type="predicted"/>
<evidence type="ECO:0000313" key="1">
    <source>
        <dbReference type="EMBL" id="GEU52128.1"/>
    </source>
</evidence>
<comment type="caution">
    <text evidence="1">The sequence shown here is derived from an EMBL/GenBank/DDBJ whole genome shotgun (WGS) entry which is preliminary data.</text>
</comment>